<evidence type="ECO:0000256" key="2">
    <source>
        <dbReference type="ARBA" id="ARBA00022679"/>
    </source>
</evidence>
<dbReference type="Gene3D" id="3.40.50.150">
    <property type="entry name" value="Vaccinia Virus protein VP39"/>
    <property type="match status" value="1"/>
</dbReference>
<dbReference type="Pfam" id="PF01555">
    <property type="entry name" value="N6_N4_Mtase"/>
    <property type="match status" value="1"/>
</dbReference>
<protein>
    <submittedName>
        <fullName evidence="5">Site-specific DNA-methyltransferase</fullName>
    </submittedName>
</protein>
<keyword evidence="3" id="KW-0949">S-adenosyl-L-methionine</keyword>
<organism evidence="5 6">
    <name type="scientific">Candidatus Nealsonbacteria bacterium CG10_big_fil_rev_8_21_14_0_10_37_25</name>
    <dbReference type="NCBI Taxonomy" id="1974711"/>
    <lineage>
        <taxon>Bacteria</taxon>
        <taxon>Candidatus Nealsoniibacteriota</taxon>
    </lineage>
</organism>
<dbReference type="InterPro" id="IPR029063">
    <property type="entry name" value="SAM-dependent_MTases_sf"/>
</dbReference>
<reference evidence="6" key="1">
    <citation type="submission" date="2017-09" db="EMBL/GenBank/DDBJ databases">
        <title>Depth-based differentiation of microbial function through sediment-hosted aquifers and enrichment of novel symbionts in the deep terrestrial subsurface.</title>
        <authorList>
            <person name="Probst A.J."/>
            <person name="Ladd B."/>
            <person name="Jarett J.K."/>
            <person name="Geller-Mcgrath D.E."/>
            <person name="Sieber C.M.K."/>
            <person name="Emerson J.B."/>
            <person name="Anantharaman K."/>
            <person name="Thomas B.C."/>
            <person name="Malmstrom R."/>
            <person name="Stieglmeier M."/>
            <person name="Klingl A."/>
            <person name="Woyke T."/>
            <person name="Ryan C.M."/>
            <person name="Banfield J.F."/>
        </authorList>
    </citation>
    <scope>NUCLEOTIDE SEQUENCE [LARGE SCALE GENOMIC DNA]</scope>
</reference>
<keyword evidence="1 5" id="KW-0489">Methyltransferase</keyword>
<evidence type="ECO:0000256" key="3">
    <source>
        <dbReference type="ARBA" id="ARBA00022691"/>
    </source>
</evidence>
<name>A0A2H0TL94_9BACT</name>
<dbReference type="AlphaFoldDB" id="A0A2H0TL94"/>
<evidence type="ECO:0000313" key="5">
    <source>
        <dbReference type="EMBL" id="PIR71724.1"/>
    </source>
</evidence>
<keyword evidence="2 5" id="KW-0808">Transferase</keyword>
<evidence type="ECO:0000313" key="6">
    <source>
        <dbReference type="Proteomes" id="UP000228909"/>
    </source>
</evidence>
<feature type="domain" description="DNA methylase N-4/N-6" evidence="4">
    <location>
        <begin position="58"/>
        <end position="282"/>
    </location>
</feature>
<dbReference type="GO" id="GO:0032259">
    <property type="term" value="P:methylation"/>
    <property type="evidence" value="ECO:0007669"/>
    <property type="project" value="UniProtKB-KW"/>
</dbReference>
<gene>
    <name evidence="5" type="ORF">COU43_00940</name>
</gene>
<dbReference type="EMBL" id="PFCK01000026">
    <property type="protein sequence ID" value="PIR71724.1"/>
    <property type="molecule type" value="Genomic_DNA"/>
</dbReference>
<sequence length="327" mass="38033">MPETKIEPKTKNIIKLKIPNFEYGVIWEDPISGHKIGCLDASKREDVEKLMNRKQAILAIQDPPYNVDINDEFTNLPLDKYIEWSEKWIDNCINVLDKNASLYIWLGADIRHNFQPLPDFMVMMRKKPLEAKNFITMRKQRGYGTQKNWMAVRQELLYYIKGNPFFNAEAEYTDIPKKTKGYYKEVNGKITENIERSKATTIRAGNVWFDIQQVFYLLEENVKGCFAQKPLKGIERIIKASSKEGNLIIDFFSHSGTTLIATEKLKRRCFTMDISPIYCKITAARLLHYRRTGKMGWGRLKILNSDKNKILVDDETLLGGRTLFDLS</sequence>
<evidence type="ECO:0000259" key="4">
    <source>
        <dbReference type="Pfam" id="PF01555"/>
    </source>
</evidence>
<dbReference type="GO" id="GO:0003677">
    <property type="term" value="F:DNA binding"/>
    <property type="evidence" value="ECO:0007669"/>
    <property type="project" value="InterPro"/>
</dbReference>
<dbReference type="PRINTS" id="PR00506">
    <property type="entry name" value="D21N6MTFRASE"/>
</dbReference>
<dbReference type="GO" id="GO:0008170">
    <property type="term" value="F:N-methyltransferase activity"/>
    <property type="evidence" value="ECO:0007669"/>
    <property type="project" value="InterPro"/>
</dbReference>
<comment type="caution">
    <text evidence="5">The sequence shown here is derived from an EMBL/GenBank/DDBJ whole genome shotgun (WGS) entry which is preliminary data.</text>
</comment>
<dbReference type="InterPro" id="IPR002295">
    <property type="entry name" value="N4/N6-MTase_EcoPI_Mod-like"/>
</dbReference>
<proteinExistence type="predicted"/>
<dbReference type="InterPro" id="IPR002941">
    <property type="entry name" value="DNA_methylase_N4/N6"/>
</dbReference>
<dbReference type="Proteomes" id="UP000228909">
    <property type="component" value="Unassembled WGS sequence"/>
</dbReference>
<dbReference type="SUPFAM" id="SSF53335">
    <property type="entry name" value="S-adenosyl-L-methionine-dependent methyltransferases"/>
    <property type="match status" value="1"/>
</dbReference>
<evidence type="ECO:0000256" key="1">
    <source>
        <dbReference type="ARBA" id="ARBA00022603"/>
    </source>
</evidence>
<accession>A0A2H0TL94</accession>